<dbReference type="AlphaFoldDB" id="A0A844HLI3"/>
<name>A0A844HLI3_9RHOB</name>
<evidence type="ECO:0000313" key="10">
    <source>
        <dbReference type="Proteomes" id="UP000449846"/>
    </source>
</evidence>
<proteinExistence type="inferred from homology"/>
<feature type="domain" description="Flagellar basal-body/hook protein C-terminal" evidence="7">
    <location>
        <begin position="446"/>
        <end position="485"/>
    </location>
</feature>
<dbReference type="GO" id="GO:0044780">
    <property type="term" value="P:bacterial-type flagellum assembly"/>
    <property type="evidence" value="ECO:0007669"/>
    <property type="project" value="InterPro"/>
</dbReference>
<organism evidence="9 10">
    <name type="scientific">Paracoccus litorisediminis</name>
    <dbReference type="NCBI Taxonomy" id="2006130"/>
    <lineage>
        <taxon>Bacteria</taxon>
        <taxon>Pseudomonadati</taxon>
        <taxon>Pseudomonadota</taxon>
        <taxon>Alphaproteobacteria</taxon>
        <taxon>Rhodobacterales</taxon>
        <taxon>Paracoccaceae</taxon>
        <taxon>Paracoccus</taxon>
    </lineage>
</organism>
<sequence length="486" mass="50368">MSLSSAISNSLSGLTATSRATEIVSTNISNKSVAGYARRELDLSSRVYAANGGGVAIDGVRRMVNAGLLGDSRISMANAAGSSAVASFHATMETSFGTANDSTSLVTYLTALDTAIVSATARPDSDVRLQGVLDAATELAGKIGGIAQGISDARIAADKSIANDVGRLNTALKRVAELNRQITSFSAQGQDPSSLVDARQAVLDDISSIVPIVEVTRENGRVAIFTKGGGTLLDGTTPAKIEFTAAGTITPDMTVENGALGTVSVNGKALSQSEMQIFSGGSLAANFEIRDKLAPAYQEQIDAFAREIYDRFADPSLDPSLTVGEHGLFADGQSDFTAGTERGLANRLSIAAEMDPAQGGQLWRIRAGRNATDAGDAGESGLLLRMSTALSENRSPASSALPGAPKSLLGIASDIASQAASLRLRSDTASVQDQTRSEGLRTALLAEGVDTDTEMQALLTLERAYSANAKVLQTASNMLDELLRLT</sequence>
<evidence type="ECO:0000259" key="7">
    <source>
        <dbReference type="Pfam" id="PF06429"/>
    </source>
</evidence>
<evidence type="ECO:0000313" key="9">
    <source>
        <dbReference type="EMBL" id="MTH59055.1"/>
    </source>
</evidence>
<dbReference type="SUPFAM" id="SSF64518">
    <property type="entry name" value="Phase 1 flagellin"/>
    <property type="match status" value="1"/>
</dbReference>
<dbReference type="InterPro" id="IPR002371">
    <property type="entry name" value="FlgK"/>
</dbReference>
<evidence type="ECO:0000256" key="6">
    <source>
        <dbReference type="ARBA" id="ARBA00023143"/>
    </source>
</evidence>
<keyword evidence="10" id="KW-1185">Reference proteome</keyword>
<dbReference type="InterPro" id="IPR053927">
    <property type="entry name" value="FlgK_helical"/>
</dbReference>
<dbReference type="PANTHER" id="PTHR30033:SF1">
    <property type="entry name" value="FLAGELLAR HOOK-ASSOCIATED PROTEIN 1"/>
    <property type="match status" value="1"/>
</dbReference>
<evidence type="ECO:0000256" key="2">
    <source>
        <dbReference type="ARBA" id="ARBA00004613"/>
    </source>
</evidence>
<evidence type="ECO:0000259" key="8">
    <source>
        <dbReference type="Pfam" id="PF22638"/>
    </source>
</evidence>
<comment type="similarity">
    <text evidence="3">Belongs to the flagella basal body rod proteins family.</text>
</comment>
<keyword evidence="9" id="KW-0282">Flagellum</keyword>
<dbReference type="GO" id="GO:0005576">
    <property type="term" value="C:extracellular region"/>
    <property type="evidence" value="ECO:0007669"/>
    <property type="project" value="UniProtKB-SubCell"/>
</dbReference>
<keyword evidence="6" id="KW-0975">Bacterial flagellum</keyword>
<comment type="subcellular location">
    <subcellularLocation>
        <location evidence="1">Bacterial flagellum</location>
    </subcellularLocation>
    <subcellularLocation>
        <location evidence="2">Secreted</location>
    </subcellularLocation>
</comment>
<dbReference type="NCBIfam" id="TIGR02492">
    <property type="entry name" value="flgK_ends"/>
    <property type="match status" value="1"/>
</dbReference>
<reference evidence="9 10" key="1">
    <citation type="submission" date="2019-11" db="EMBL/GenBank/DDBJ databases">
        <authorList>
            <person name="Dong K."/>
        </authorList>
    </citation>
    <scope>NUCLEOTIDE SEQUENCE [LARGE SCALE GENOMIC DNA]</scope>
    <source>
        <strain evidence="9 10">NBRC 112902</strain>
    </source>
</reference>
<dbReference type="InterPro" id="IPR019776">
    <property type="entry name" value="Flagellar_basal_body_rod_CS"/>
</dbReference>
<keyword evidence="9" id="KW-0966">Cell projection</keyword>
<dbReference type="PROSITE" id="PS00588">
    <property type="entry name" value="FLAGELLA_BB_ROD"/>
    <property type="match status" value="1"/>
</dbReference>
<keyword evidence="5" id="KW-0964">Secreted</keyword>
<dbReference type="Proteomes" id="UP000449846">
    <property type="component" value="Unassembled WGS sequence"/>
</dbReference>
<dbReference type="PANTHER" id="PTHR30033">
    <property type="entry name" value="FLAGELLAR HOOK-ASSOCIATED PROTEIN 1"/>
    <property type="match status" value="1"/>
</dbReference>
<keyword evidence="9" id="KW-0969">Cilium</keyword>
<accession>A0A844HLI3</accession>
<evidence type="ECO:0000256" key="3">
    <source>
        <dbReference type="ARBA" id="ARBA00009677"/>
    </source>
</evidence>
<protein>
    <recommendedName>
        <fullName evidence="4">Flagellar hook-associated protein 1</fullName>
    </recommendedName>
</protein>
<evidence type="ECO:0000256" key="4">
    <source>
        <dbReference type="ARBA" id="ARBA00016244"/>
    </source>
</evidence>
<gene>
    <name evidence="9" type="primary">flgK</name>
    <name evidence="9" type="ORF">GL300_07500</name>
</gene>
<dbReference type="Pfam" id="PF22638">
    <property type="entry name" value="FlgK_D1"/>
    <property type="match status" value="1"/>
</dbReference>
<dbReference type="InterPro" id="IPR010930">
    <property type="entry name" value="Flg_bb/hook_C_dom"/>
</dbReference>
<dbReference type="GO" id="GO:0009424">
    <property type="term" value="C:bacterial-type flagellum hook"/>
    <property type="evidence" value="ECO:0007669"/>
    <property type="project" value="InterPro"/>
</dbReference>
<evidence type="ECO:0000256" key="1">
    <source>
        <dbReference type="ARBA" id="ARBA00004365"/>
    </source>
</evidence>
<dbReference type="Pfam" id="PF06429">
    <property type="entry name" value="Flg_bbr_C"/>
    <property type="match status" value="1"/>
</dbReference>
<dbReference type="GO" id="GO:0005198">
    <property type="term" value="F:structural molecule activity"/>
    <property type="evidence" value="ECO:0007669"/>
    <property type="project" value="InterPro"/>
</dbReference>
<dbReference type="RefSeq" id="WP_343042925.1">
    <property type="nucleotide sequence ID" value="NZ_JBHGCD010000002.1"/>
</dbReference>
<comment type="caution">
    <text evidence="9">The sequence shown here is derived from an EMBL/GenBank/DDBJ whole genome shotgun (WGS) entry which is preliminary data.</text>
</comment>
<feature type="domain" description="Flagellar hook-associated protein FlgK helical" evidence="8">
    <location>
        <begin position="93"/>
        <end position="312"/>
    </location>
</feature>
<evidence type="ECO:0000256" key="5">
    <source>
        <dbReference type="ARBA" id="ARBA00022525"/>
    </source>
</evidence>
<dbReference type="EMBL" id="WMIG01000002">
    <property type="protein sequence ID" value="MTH59055.1"/>
    <property type="molecule type" value="Genomic_DNA"/>
</dbReference>